<dbReference type="GO" id="GO:0016747">
    <property type="term" value="F:acyltransferase activity, transferring groups other than amino-acyl groups"/>
    <property type="evidence" value="ECO:0007669"/>
    <property type="project" value="InterPro"/>
</dbReference>
<dbReference type="OrthoDB" id="11597at2157"/>
<keyword evidence="5" id="KW-1185">Reference proteome</keyword>
<dbReference type="CDD" id="cd04301">
    <property type="entry name" value="NAT_SF"/>
    <property type="match status" value="1"/>
</dbReference>
<evidence type="ECO:0000256" key="1">
    <source>
        <dbReference type="ARBA" id="ARBA00022679"/>
    </source>
</evidence>
<protein>
    <submittedName>
        <fullName evidence="4">N-acetyltransferase GCN5</fullName>
    </submittedName>
</protein>
<comment type="caution">
    <text evidence="4">The sequence shown here is derived from an EMBL/GenBank/DDBJ whole genome shotgun (WGS) entry which is preliminary data.</text>
</comment>
<gene>
    <name evidence="4" type="ORF">C483_08579</name>
</gene>
<dbReference type="PATRIC" id="fig|1227493.4.peg.1700"/>
<dbReference type="Pfam" id="PF00583">
    <property type="entry name" value="Acetyltransf_1"/>
    <property type="match status" value="1"/>
</dbReference>
<dbReference type="InterPro" id="IPR016181">
    <property type="entry name" value="Acyl_CoA_acyltransferase"/>
</dbReference>
<organism evidence="4 5">
    <name type="scientific">Natrialba hulunbeirensis JCM 10989</name>
    <dbReference type="NCBI Taxonomy" id="1227493"/>
    <lineage>
        <taxon>Archaea</taxon>
        <taxon>Methanobacteriati</taxon>
        <taxon>Methanobacteriota</taxon>
        <taxon>Stenosarchaea group</taxon>
        <taxon>Halobacteria</taxon>
        <taxon>Halobacteriales</taxon>
        <taxon>Natrialbaceae</taxon>
        <taxon>Natrialba</taxon>
    </lineage>
</organism>
<dbReference type="Gene3D" id="3.40.630.30">
    <property type="match status" value="1"/>
</dbReference>
<dbReference type="AlphaFoldDB" id="M0A0F8"/>
<dbReference type="SUPFAM" id="SSF55729">
    <property type="entry name" value="Acyl-CoA N-acyltransferases (Nat)"/>
    <property type="match status" value="1"/>
</dbReference>
<dbReference type="RefSeq" id="WP_006652927.1">
    <property type="nucleotide sequence ID" value="NZ_AOIM01000023.1"/>
</dbReference>
<name>M0A0F8_9EURY</name>
<dbReference type="STRING" id="1227493.C483_08579"/>
<dbReference type="InterPro" id="IPR000182">
    <property type="entry name" value="GNAT_dom"/>
</dbReference>
<feature type="domain" description="N-acetyltransferase" evidence="3">
    <location>
        <begin position="10"/>
        <end position="163"/>
    </location>
</feature>
<evidence type="ECO:0000313" key="5">
    <source>
        <dbReference type="Proteomes" id="UP000011519"/>
    </source>
</evidence>
<reference evidence="4 5" key="1">
    <citation type="journal article" date="2014" name="PLoS Genet.">
        <title>Phylogenetically driven sequencing of extremely halophilic archaea reveals strategies for static and dynamic osmo-response.</title>
        <authorList>
            <person name="Becker E.A."/>
            <person name="Seitzer P.M."/>
            <person name="Tritt A."/>
            <person name="Larsen D."/>
            <person name="Krusor M."/>
            <person name="Yao A.I."/>
            <person name="Wu D."/>
            <person name="Madern D."/>
            <person name="Eisen J.A."/>
            <person name="Darling A.E."/>
            <person name="Facciotti M.T."/>
        </authorList>
    </citation>
    <scope>NUCLEOTIDE SEQUENCE [LARGE SCALE GENOMIC DNA]</scope>
    <source>
        <strain evidence="4 5">JCM 10989</strain>
    </source>
</reference>
<evidence type="ECO:0000259" key="3">
    <source>
        <dbReference type="PROSITE" id="PS51186"/>
    </source>
</evidence>
<dbReference type="PANTHER" id="PTHR43877">
    <property type="entry name" value="AMINOALKYLPHOSPHONATE N-ACETYLTRANSFERASE-RELATED-RELATED"/>
    <property type="match status" value="1"/>
</dbReference>
<dbReference type="PROSITE" id="PS51186">
    <property type="entry name" value="GNAT"/>
    <property type="match status" value="1"/>
</dbReference>
<dbReference type="Proteomes" id="UP000011519">
    <property type="component" value="Unassembled WGS sequence"/>
</dbReference>
<evidence type="ECO:0000313" key="4">
    <source>
        <dbReference type="EMBL" id="ELY92069.1"/>
    </source>
</evidence>
<proteinExistence type="predicted"/>
<evidence type="ECO:0000256" key="2">
    <source>
        <dbReference type="ARBA" id="ARBA00023315"/>
    </source>
</evidence>
<keyword evidence="1 4" id="KW-0808">Transferase</keyword>
<dbReference type="InterPro" id="IPR050832">
    <property type="entry name" value="Bact_Acetyltransf"/>
</dbReference>
<dbReference type="EMBL" id="AOIM01000023">
    <property type="protein sequence ID" value="ELY92069.1"/>
    <property type="molecule type" value="Genomic_DNA"/>
</dbReference>
<sequence length="174" mass="19559">MADTPACASLTIRRVDQSDAPALASLYRRAYQTAADNGFPSSMVDIEAETVSSWLERDATTILAETADDEPAGTARLLEERDVPYAERLAVHPDWQGQGVGSHLMDRLESIASEQGYDRIQLSTYTGHPFLLEWYRDRGYERTGTREITDRPYDMCSMEKSLYAPRREGVSSSR</sequence>
<accession>M0A0F8</accession>
<keyword evidence="2" id="KW-0012">Acyltransferase</keyword>